<protein>
    <submittedName>
        <fullName evidence="1">Uncharacterized protein</fullName>
    </submittedName>
</protein>
<gene>
    <name evidence="1" type="ORF">K435DRAFT_775939</name>
</gene>
<name>A0A4S8MGM4_DENBC</name>
<dbReference type="AlphaFoldDB" id="A0A4S8MGM4"/>
<reference evidence="1 2" key="1">
    <citation type="journal article" date="2019" name="Nat. Ecol. Evol.">
        <title>Megaphylogeny resolves global patterns of mushroom evolution.</title>
        <authorList>
            <person name="Varga T."/>
            <person name="Krizsan K."/>
            <person name="Foldi C."/>
            <person name="Dima B."/>
            <person name="Sanchez-Garcia M."/>
            <person name="Sanchez-Ramirez S."/>
            <person name="Szollosi G.J."/>
            <person name="Szarkandi J.G."/>
            <person name="Papp V."/>
            <person name="Albert L."/>
            <person name="Andreopoulos W."/>
            <person name="Angelini C."/>
            <person name="Antonin V."/>
            <person name="Barry K.W."/>
            <person name="Bougher N.L."/>
            <person name="Buchanan P."/>
            <person name="Buyck B."/>
            <person name="Bense V."/>
            <person name="Catcheside P."/>
            <person name="Chovatia M."/>
            <person name="Cooper J."/>
            <person name="Damon W."/>
            <person name="Desjardin D."/>
            <person name="Finy P."/>
            <person name="Geml J."/>
            <person name="Haridas S."/>
            <person name="Hughes K."/>
            <person name="Justo A."/>
            <person name="Karasinski D."/>
            <person name="Kautmanova I."/>
            <person name="Kiss B."/>
            <person name="Kocsube S."/>
            <person name="Kotiranta H."/>
            <person name="LaButti K.M."/>
            <person name="Lechner B.E."/>
            <person name="Liimatainen K."/>
            <person name="Lipzen A."/>
            <person name="Lukacs Z."/>
            <person name="Mihaltcheva S."/>
            <person name="Morgado L.N."/>
            <person name="Niskanen T."/>
            <person name="Noordeloos M.E."/>
            <person name="Ohm R.A."/>
            <person name="Ortiz-Santana B."/>
            <person name="Ovrebo C."/>
            <person name="Racz N."/>
            <person name="Riley R."/>
            <person name="Savchenko A."/>
            <person name="Shiryaev A."/>
            <person name="Soop K."/>
            <person name="Spirin V."/>
            <person name="Szebenyi C."/>
            <person name="Tomsovsky M."/>
            <person name="Tulloss R.E."/>
            <person name="Uehling J."/>
            <person name="Grigoriev I.V."/>
            <person name="Vagvolgyi C."/>
            <person name="Papp T."/>
            <person name="Martin F.M."/>
            <person name="Miettinen O."/>
            <person name="Hibbett D.S."/>
            <person name="Nagy L.G."/>
        </authorList>
    </citation>
    <scope>NUCLEOTIDE SEQUENCE [LARGE SCALE GENOMIC DNA]</scope>
    <source>
        <strain evidence="1 2">CBS 962.96</strain>
    </source>
</reference>
<dbReference type="Proteomes" id="UP000297245">
    <property type="component" value="Unassembled WGS sequence"/>
</dbReference>
<proteinExistence type="predicted"/>
<keyword evidence="2" id="KW-1185">Reference proteome</keyword>
<dbReference type="EMBL" id="ML179084">
    <property type="protein sequence ID" value="THV01828.1"/>
    <property type="molecule type" value="Genomic_DNA"/>
</dbReference>
<organism evidence="1 2">
    <name type="scientific">Dendrothele bispora (strain CBS 962.96)</name>
    <dbReference type="NCBI Taxonomy" id="1314807"/>
    <lineage>
        <taxon>Eukaryota</taxon>
        <taxon>Fungi</taxon>
        <taxon>Dikarya</taxon>
        <taxon>Basidiomycota</taxon>
        <taxon>Agaricomycotina</taxon>
        <taxon>Agaricomycetes</taxon>
        <taxon>Agaricomycetidae</taxon>
        <taxon>Agaricales</taxon>
        <taxon>Agaricales incertae sedis</taxon>
        <taxon>Dendrothele</taxon>
    </lineage>
</organism>
<evidence type="ECO:0000313" key="2">
    <source>
        <dbReference type="Proteomes" id="UP000297245"/>
    </source>
</evidence>
<feature type="non-terminal residue" evidence="1">
    <location>
        <position position="185"/>
    </location>
</feature>
<dbReference type="OrthoDB" id="823504at2759"/>
<accession>A0A4S8MGM4</accession>
<evidence type="ECO:0000313" key="1">
    <source>
        <dbReference type="EMBL" id="THV01828.1"/>
    </source>
</evidence>
<sequence>MKDLVNLIPVKWVCEEIAGIPFGDGSDGNVLTEEQLVRRFGDVCQYIFVNTTPEEDWQLRRSSVEFFKYFSRHVVSQIHQHGSWFHAVKDTKDMIMSPNQARSSTFLHKLVDRGGMKTPEELAELLFVETVITARHWSQAVGHVIDAVLPEEGEVKTKMSAVEFKSFASNVFGMLSNRVPVVSPL</sequence>